<feature type="signal peptide" evidence="4">
    <location>
        <begin position="1"/>
        <end position="21"/>
    </location>
</feature>
<dbReference type="GO" id="GO:0033897">
    <property type="term" value="F:ribonuclease T2 activity"/>
    <property type="evidence" value="ECO:0007669"/>
    <property type="project" value="InterPro"/>
</dbReference>
<dbReference type="PROSITE" id="PS00530">
    <property type="entry name" value="RNASE_T2_1"/>
    <property type="match status" value="1"/>
</dbReference>
<evidence type="ECO:0000313" key="6">
    <source>
        <dbReference type="Proteomes" id="UP000694392"/>
    </source>
</evidence>
<comment type="similarity">
    <text evidence="2 3">Belongs to the RNase T2 family.</text>
</comment>
<keyword evidence="6" id="KW-1185">Reference proteome</keyword>
<dbReference type="PANTHER" id="PTHR11240:SF85">
    <property type="entry name" value="RIBONUCLEASE T2"/>
    <property type="match status" value="1"/>
</dbReference>
<accession>A0A8D0L8F5</accession>
<dbReference type="Gene3D" id="3.90.730.10">
    <property type="entry name" value="Ribonuclease T2-like"/>
    <property type="match status" value="1"/>
</dbReference>
<evidence type="ECO:0000256" key="4">
    <source>
        <dbReference type="SAM" id="SignalP"/>
    </source>
</evidence>
<feature type="chain" id="PRO_5034806829" evidence="4">
    <location>
        <begin position="22"/>
        <end position="242"/>
    </location>
</feature>
<dbReference type="GO" id="GO:0006401">
    <property type="term" value="P:RNA catabolic process"/>
    <property type="evidence" value="ECO:0007669"/>
    <property type="project" value="TreeGrafter"/>
</dbReference>
<dbReference type="PANTHER" id="PTHR11240">
    <property type="entry name" value="RIBONUCLEASE T2"/>
    <property type="match status" value="1"/>
</dbReference>
<dbReference type="InterPro" id="IPR018188">
    <property type="entry name" value="RNase_T2_His_AS_1"/>
</dbReference>
<organism evidence="5 6">
    <name type="scientific">Sphenodon punctatus</name>
    <name type="common">Tuatara</name>
    <name type="synonym">Hatteria punctata</name>
    <dbReference type="NCBI Taxonomy" id="8508"/>
    <lineage>
        <taxon>Eukaryota</taxon>
        <taxon>Metazoa</taxon>
        <taxon>Chordata</taxon>
        <taxon>Craniata</taxon>
        <taxon>Vertebrata</taxon>
        <taxon>Euteleostomi</taxon>
        <taxon>Lepidosauria</taxon>
        <taxon>Sphenodontia</taxon>
        <taxon>Sphenodontidae</taxon>
        <taxon>Sphenodon</taxon>
    </lineage>
</organism>
<dbReference type="InterPro" id="IPR036430">
    <property type="entry name" value="RNase_T2-like_sf"/>
</dbReference>
<name>A0A8D0L8F5_SPHPU</name>
<comment type="subcellular location">
    <subcellularLocation>
        <location evidence="1">Lysosome lumen</location>
    </subcellularLocation>
</comment>
<dbReference type="GO" id="GO:0003723">
    <property type="term" value="F:RNA binding"/>
    <property type="evidence" value="ECO:0007669"/>
    <property type="project" value="InterPro"/>
</dbReference>
<dbReference type="InterPro" id="IPR001568">
    <property type="entry name" value="RNase_T2-like"/>
</dbReference>
<dbReference type="Ensembl" id="ENSSPUT00000016237.1">
    <property type="protein sequence ID" value="ENSSPUP00000015219.1"/>
    <property type="gene ID" value="ENSSPUG00000011766.1"/>
</dbReference>
<evidence type="ECO:0000256" key="2">
    <source>
        <dbReference type="ARBA" id="ARBA00007469"/>
    </source>
</evidence>
<reference evidence="5" key="1">
    <citation type="submission" date="2025-08" db="UniProtKB">
        <authorList>
            <consortium name="Ensembl"/>
        </authorList>
    </citation>
    <scope>IDENTIFICATION</scope>
</reference>
<sequence>MGTATALGFLGLFLLARPKTTEPIRFCHWECMKFVQMWPGSFCVALAQRFECGVSESADSWTIHGLWPNDVMNCCSCWHLFPSDLLDLPSELTQHWPSFINISNFDFWEKEWHKHGTCAACTEALSSPSKYFGAALQLRTIYNIDKAFQRAAITPSCNHSYQLSTLHAAVRPILGERHDLQCVTDSQGRQVLVQVKVSLFSNFSSGCAATSTKDLSPYRPCESQQRVFYFPPNQQHPRDPCP</sequence>
<evidence type="ECO:0000256" key="3">
    <source>
        <dbReference type="RuleBase" id="RU004328"/>
    </source>
</evidence>
<evidence type="ECO:0000256" key="1">
    <source>
        <dbReference type="ARBA" id="ARBA00004227"/>
    </source>
</evidence>
<dbReference type="GeneTree" id="ENSGT00640000091563"/>
<dbReference type="AlphaFoldDB" id="A0A8D0L8F5"/>
<dbReference type="GO" id="GO:0043202">
    <property type="term" value="C:lysosomal lumen"/>
    <property type="evidence" value="ECO:0007669"/>
    <property type="project" value="UniProtKB-SubCell"/>
</dbReference>
<dbReference type="SUPFAM" id="SSF55895">
    <property type="entry name" value="Ribonuclease Rh-like"/>
    <property type="match status" value="1"/>
</dbReference>
<dbReference type="GO" id="GO:0005576">
    <property type="term" value="C:extracellular region"/>
    <property type="evidence" value="ECO:0007669"/>
    <property type="project" value="TreeGrafter"/>
</dbReference>
<dbReference type="OMA" id="FYYFPIN"/>
<evidence type="ECO:0000313" key="5">
    <source>
        <dbReference type="Ensembl" id="ENSSPUP00000015219.1"/>
    </source>
</evidence>
<proteinExistence type="inferred from homology"/>
<reference evidence="5" key="2">
    <citation type="submission" date="2025-09" db="UniProtKB">
        <authorList>
            <consortium name="Ensembl"/>
        </authorList>
    </citation>
    <scope>IDENTIFICATION</scope>
</reference>
<protein>
    <submittedName>
        <fullName evidence="5">Uncharacterized protein</fullName>
    </submittedName>
</protein>
<dbReference type="Proteomes" id="UP000694392">
    <property type="component" value="Unplaced"/>
</dbReference>
<dbReference type="Pfam" id="PF00445">
    <property type="entry name" value="Ribonuclease_T2"/>
    <property type="match status" value="1"/>
</dbReference>
<keyword evidence="4" id="KW-0732">Signal</keyword>